<dbReference type="Gramene" id="Pp3c10_20060V3.2">
    <property type="protein sequence ID" value="PAC:32900443.CDS.1"/>
    <property type="gene ID" value="Pp3c10_20060"/>
</dbReference>
<proteinExistence type="predicted"/>
<evidence type="ECO:0000313" key="2">
    <source>
        <dbReference type="EnsemblPlants" id="PAC:32900442.CDS.1"/>
    </source>
</evidence>
<dbReference type="Proteomes" id="UP000006727">
    <property type="component" value="Chromosome 10"/>
</dbReference>
<dbReference type="PaxDb" id="3218-PP1S67_150V6.1"/>
<dbReference type="EnsemblPlants" id="Pp3c10_20060V3.2">
    <property type="protein sequence ID" value="PAC:32900443.CDS.1"/>
    <property type="gene ID" value="Pp3c10_20060"/>
</dbReference>
<evidence type="ECO:0000313" key="3">
    <source>
        <dbReference type="Proteomes" id="UP000006727"/>
    </source>
</evidence>
<gene>
    <name evidence="1" type="ORF">PHYPA_014137</name>
</gene>
<reference evidence="1 3" key="1">
    <citation type="journal article" date="2008" name="Science">
        <title>The Physcomitrella genome reveals evolutionary insights into the conquest of land by plants.</title>
        <authorList>
            <person name="Rensing S."/>
            <person name="Lang D."/>
            <person name="Zimmer A."/>
            <person name="Terry A."/>
            <person name="Salamov A."/>
            <person name="Shapiro H."/>
            <person name="Nishiyama T."/>
            <person name="Perroud P.-F."/>
            <person name="Lindquist E."/>
            <person name="Kamisugi Y."/>
            <person name="Tanahashi T."/>
            <person name="Sakakibara K."/>
            <person name="Fujita T."/>
            <person name="Oishi K."/>
            <person name="Shin-I T."/>
            <person name="Kuroki Y."/>
            <person name="Toyoda A."/>
            <person name="Suzuki Y."/>
            <person name="Hashimoto A."/>
            <person name="Yamaguchi K."/>
            <person name="Sugano A."/>
            <person name="Kohara Y."/>
            <person name="Fujiyama A."/>
            <person name="Anterola A."/>
            <person name="Aoki S."/>
            <person name="Ashton N."/>
            <person name="Barbazuk W.B."/>
            <person name="Barker E."/>
            <person name="Bennetzen J."/>
            <person name="Bezanilla M."/>
            <person name="Blankenship R."/>
            <person name="Cho S.H."/>
            <person name="Dutcher S."/>
            <person name="Estelle M."/>
            <person name="Fawcett J.A."/>
            <person name="Gundlach H."/>
            <person name="Hanada K."/>
            <person name="Heyl A."/>
            <person name="Hicks K.A."/>
            <person name="Hugh J."/>
            <person name="Lohr M."/>
            <person name="Mayer K."/>
            <person name="Melkozernov A."/>
            <person name="Murata T."/>
            <person name="Nelson D."/>
            <person name="Pils B."/>
            <person name="Prigge M."/>
            <person name="Reiss B."/>
            <person name="Renner T."/>
            <person name="Rombauts S."/>
            <person name="Rushton P."/>
            <person name="Sanderfoot A."/>
            <person name="Schween G."/>
            <person name="Shiu S.-H."/>
            <person name="Stueber K."/>
            <person name="Theodoulou F.L."/>
            <person name="Tu H."/>
            <person name="Van de Peer Y."/>
            <person name="Verrier P.J."/>
            <person name="Waters E."/>
            <person name="Wood A."/>
            <person name="Yang L."/>
            <person name="Cove D."/>
            <person name="Cuming A."/>
            <person name="Hasebe M."/>
            <person name="Lucas S."/>
            <person name="Mishler D.B."/>
            <person name="Reski R."/>
            <person name="Grigoriev I."/>
            <person name="Quatrano R.S."/>
            <person name="Boore J.L."/>
        </authorList>
    </citation>
    <scope>NUCLEOTIDE SEQUENCE [LARGE SCALE GENOMIC DNA]</scope>
    <source>
        <strain evidence="2 3">cv. Gransden 2004</strain>
    </source>
</reference>
<sequence>MSKHSFDQFYSVIPVHRPRSVEGASAYYLELSIIKCHSGKQFLSRVIDRKWSLNKLTQ</sequence>
<reference evidence="2" key="3">
    <citation type="submission" date="2020-12" db="UniProtKB">
        <authorList>
            <consortium name="EnsemblPlants"/>
        </authorList>
    </citation>
    <scope>IDENTIFICATION</scope>
</reference>
<dbReference type="InParanoid" id="A0A2K1JZR0"/>
<name>A0A2K1JZR0_PHYPA</name>
<dbReference type="EnsemblPlants" id="Pp3c10_20060V3.1">
    <property type="protein sequence ID" value="PAC:32900442.CDS.1"/>
    <property type="gene ID" value="Pp3c10_20060"/>
</dbReference>
<accession>A0A2K1JZR0</accession>
<dbReference type="EMBL" id="ABEU02000010">
    <property type="protein sequence ID" value="PNR47017.1"/>
    <property type="molecule type" value="Genomic_DNA"/>
</dbReference>
<evidence type="ECO:0000313" key="1">
    <source>
        <dbReference type="EMBL" id="PNR47017.1"/>
    </source>
</evidence>
<dbReference type="Gramene" id="Pp3c10_20060V3.1">
    <property type="protein sequence ID" value="PAC:32900442.CDS.1"/>
    <property type="gene ID" value="Pp3c10_20060"/>
</dbReference>
<protein>
    <submittedName>
        <fullName evidence="1 2">Uncharacterized protein</fullName>
    </submittedName>
</protein>
<organism evidence="1">
    <name type="scientific">Physcomitrium patens</name>
    <name type="common">Spreading-leaved earth moss</name>
    <name type="synonym">Physcomitrella patens</name>
    <dbReference type="NCBI Taxonomy" id="3218"/>
    <lineage>
        <taxon>Eukaryota</taxon>
        <taxon>Viridiplantae</taxon>
        <taxon>Streptophyta</taxon>
        <taxon>Embryophyta</taxon>
        <taxon>Bryophyta</taxon>
        <taxon>Bryophytina</taxon>
        <taxon>Bryopsida</taxon>
        <taxon>Funariidae</taxon>
        <taxon>Funariales</taxon>
        <taxon>Funariaceae</taxon>
        <taxon>Physcomitrium</taxon>
    </lineage>
</organism>
<reference evidence="1 3" key="2">
    <citation type="journal article" date="2018" name="Plant J.">
        <title>The Physcomitrella patens chromosome-scale assembly reveals moss genome structure and evolution.</title>
        <authorList>
            <person name="Lang D."/>
            <person name="Ullrich K.K."/>
            <person name="Murat F."/>
            <person name="Fuchs J."/>
            <person name="Jenkins J."/>
            <person name="Haas F.B."/>
            <person name="Piednoel M."/>
            <person name="Gundlach H."/>
            <person name="Van Bel M."/>
            <person name="Meyberg R."/>
            <person name="Vives C."/>
            <person name="Morata J."/>
            <person name="Symeonidi A."/>
            <person name="Hiss M."/>
            <person name="Muchero W."/>
            <person name="Kamisugi Y."/>
            <person name="Saleh O."/>
            <person name="Blanc G."/>
            <person name="Decker E.L."/>
            <person name="van Gessel N."/>
            <person name="Grimwood J."/>
            <person name="Hayes R.D."/>
            <person name="Graham S.W."/>
            <person name="Gunter L.E."/>
            <person name="McDaniel S.F."/>
            <person name="Hoernstein S.N.W."/>
            <person name="Larsson A."/>
            <person name="Li F.W."/>
            <person name="Perroud P.F."/>
            <person name="Phillips J."/>
            <person name="Ranjan P."/>
            <person name="Rokshar D.S."/>
            <person name="Rothfels C.J."/>
            <person name="Schneider L."/>
            <person name="Shu S."/>
            <person name="Stevenson D.W."/>
            <person name="Thummler F."/>
            <person name="Tillich M."/>
            <person name="Villarreal Aguilar J.C."/>
            <person name="Widiez T."/>
            <person name="Wong G.K."/>
            <person name="Wymore A."/>
            <person name="Zhang Y."/>
            <person name="Zimmer A.D."/>
            <person name="Quatrano R.S."/>
            <person name="Mayer K.F.X."/>
            <person name="Goodstein D."/>
            <person name="Casacuberta J.M."/>
            <person name="Vandepoele K."/>
            <person name="Reski R."/>
            <person name="Cuming A.C."/>
            <person name="Tuskan G.A."/>
            <person name="Maumus F."/>
            <person name="Salse J."/>
            <person name="Schmutz J."/>
            <person name="Rensing S.A."/>
        </authorList>
    </citation>
    <scope>NUCLEOTIDE SEQUENCE [LARGE SCALE GENOMIC DNA]</scope>
    <source>
        <strain evidence="2 3">cv. Gransden 2004</strain>
    </source>
</reference>
<dbReference type="AlphaFoldDB" id="A0A2K1JZR0"/>
<keyword evidence="3" id="KW-1185">Reference proteome</keyword>